<dbReference type="AlphaFoldDB" id="A0A3D8PHJ1"/>
<sequence>MGILILACVVVESVWNKYEVQSTKIGEYLDRREGNPIISIDVYDKNDIPIVEEYLEDSLSKDDLTKYEIVVFSNMGKTY</sequence>
<dbReference type="Pfam" id="PF26328">
    <property type="entry name" value="YolC_YozM"/>
    <property type="match status" value="1"/>
</dbReference>
<name>A0A3D8PHJ1_9BACI</name>
<dbReference type="InterPro" id="IPR058995">
    <property type="entry name" value="YolC/YozM-like"/>
</dbReference>
<evidence type="ECO:0000313" key="2">
    <source>
        <dbReference type="Proteomes" id="UP000256520"/>
    </source>
</evidence>
<reference evidence="2" key="1">
    <citation type="submission" date="2017-11" db="EMBL/GenBank/DDBJ databases">
        <authorList>
            <person name="Zhu W."/>
        </authorList>
    </citation>
    <scope>NUCLEOTIDE SEQUENCE [LARGE SCALE GENOMIC DNA]</scope>
    <source>
        <strain evidence="2">CAU 1051</strain>
    </source>
</reference>
<comment type="caution">
    <text evidence="1">The sequence shown here is derived from an EMBL/GenBank/DDBJ whole genome shotgun (WGS) entry which is preliminary data.</text>
</comment>
<organism evidence="1 2">
    <name type="scientific">Oceanobacillus chungangensis</name>
    <dbReference type="NCBI Taxonomy" id="1229152"/>
    <lineage>
        <taxon>Bacteria</taxon>
        <taxon>Bacillati</taxon>
        <taxon>Bacillota</taxon>
        <taxon>Bacilli</taxon>
        <taxon>Bacillales</taxon>
        <taxon>Bacillaceae</taxon>
        <taxon>Oceanobacillus</taxon>
    </lineage>
</organism>
<dbReference type="Proteomes" id="UP000256520">
    <property type="component" value="Unassembled WGS sequence"/>
</dbReference>
<accession>A0A3D8PHJ1</accession>
<proteinExistence type="predicted"/>
<keyword evidence="2" id="KW-1185">Reference proteome</keyword>
<protein>
    <submittedName>
        <fullName evidence="1">Uncharacterized protein</fullName>
    </submittedName>
</protein>
<gene>
    <name evidence="1" type="ORF">CWR45_18315</name>
</gene>
<evidence type="ECO:0000313" key="1">
    <source>
        <dbReference type="EMBL" id="RDW15122.1"/>
    </source>
</evidence>
<dbReference type="EMBL" id="PIOD01000026">
    <property type="protein sequence ID" value="RDW15122.1"/>
    <property type="molecule type" value="Genomic_DNA"/>
</dbReference>